<gene>
    <name evidence="4" type="ORF">HGH92_14695</name>
</gene>
<evidence type="ECO:0000313" key="4">
    <source>
        <dbReference type="EMBL" id="NLR65561.1"/>
    </source>
</evidence>
<feature type="domain" description="FecR protein" evidence="2">
    <location>
        <begin position="106"/>
        <end position="200"/>
    </location>
</feature>
<keyword evidence="1" id="KW-1133">Transmembrane helix</keyword>
<dbReference type="Gene3D" id="2.60.120.1440">
    <property type="match status" value="1"/>
</dbReference>
<keyword evidence="5" id="KW-1185">Reference proteome</keyword>
<dbReference type="Pfam" id="PF04773">
    <property type="entry name" value="FecR"/>
    <property type="match status" value="1"/>
</dbReference>
<dbReference type="PANTHER" id="PTHR30273">
    <property type="entry name" value="PERIPLASMIC SIGNAL SENSOR AND SIGMA FACTOR ACTIVATOR FECR-RELATED"/>
    <property type="match status" value="1"/>
</dbReference>
<dbReference type="RefSeq" id="WP_168871568.1">
    <property type="nucleotide sequence ID" value="NZ_JABAIA010000002.1"/>
</dbReference>
<reference evidence="4 5" key="1">
    <citation type="submission" date="2020-04" db="EMBL/GenBank/DDBJ databases">
        <authorList>
            <person name="Yin C."/>
        </authorList>
    </citation>
    <scope>NUCLEOTIDE SEQUENCE [LARGE SCALE GENOMIC DNA]</scope>
    <source>
        <strain evidence="4 5">Ae27</strain>
    </source>
</reference>
<dbReference type="InterPro" id="IPR032508">
    <property type="entry name" value="FecR_C"/>
</dbReference>
<dbReference type="EMBL" id="JABAIA010000002">
    <property type="protein sequence ID" value="NLR65561.1"/>
    <property type="molecule type" value="Genomic_DNA"/>
</dbReference>
<dbReference type="GO" id="GO:0016989">
    <property type="term" value="F:sigma factor antagonist activity"/>
    <property type="evidence" value="ECO:0007669"/>
    <property type="project" value="TreeGrafter"/>
</dbReference>
<comment type="caution">
    <text evidence="4">The sequence shown here is derived from an EMBL/GenBank/DDBJ whole genome shotgun (WGS) entry which is preliminary data.</text>
</comment>
<dbReference type="Pfam" id="PF16344">
    <property type="entry name" value="FecR_C"/>
    <property type="match status" value="1"/>
</dbReference>
<dbReference type="PANTHER" id="PTHR30273:SF2">
    <property type="entry name" value="PROTEIN FECR"/>
    <property type="match status" value="1"/>
</dbReference>
<accession>A0A847S1Y6</accession>
<name>A0A847S1Y6_9BACT</name>
<dbReference type="Gene3D" id="3.55.50.30">
    <property type="match status" value="1"/>
</dbReference>
<evidence type="ECO:0000259" key="2">
    <source>
        <dbReference type="Pfam" id="PF04773"/>
    </source>
</evidence>
<dbReference type="InterPro" id="IPR006860">
    <property type="entry name" value="FecR"/>
</dbReference>
<organism evidence="4 5">
    <name type="scientific">Chitinophaga varians</name>
    <dbReference type="NCBI Taxonomy" id="2202339"/>
    <lineage>
        <taxon>Bacteria</taxon>
        <taxon>Pseudomonadati</taxon>
        <taxon>Bacteroidota</taxon>
        <taxon>Chitinophagia</taxon>
        <taxon>Chitinophagales</taxon>
        <taxon>Chitinophagaceae</taxon>
        <taxon>Chitinophaga</taxon>
    </lineage>
</organism>
<dbReference type="PIRSF" id="PIRSF018266">
    <property type="entry name" value="FecR"/>
    <property type="match status" value="1"/>
</dbReference>
<evidence type="ECO:0000256" key="1">
    <source>
        <dbReference type="SAM" id="Phobius"/>
    </source>
</evidence>
<feature type="transmembrane region" description="Helical" evidence="1">
    <location>
        <begin position="77"/>
        <end position="96"/>
    </location>
</feature>
<dbReference type="AlphaFoldDB" id="A0A847S1Y6"/>
<evidence type="ECO:0000259" key="3">
    <source>
        <dbReference type="Pfam" id="PF16344"/>
    </source>
</evidence>
<dbReference type="InterPro" id="IPR012373">
    <property type="entry name" value="Ferrdict_sens_TM"/>
</dbReference>
<feature type="domain" description="Protein FecR C-terminal" evidence="3">
    <location>
        <begin position="243"/>
        <end position="310"/>
    </location>
</feature>
<dbReference type="Proteomes" id="UP000570474">
    <property type="component" value="Unassembled WGS sequence"/>
</dbReference>
<proteinExistence type="predicted"/>
<protein>
    <submittedName>
        <fullName evidence="4">DUF4974 domain-containing protein</fullName>
    </submittedName>
</protein>
<evidence type="ECO:0000313" key="5">
    <source>
        <dbReference type="Proteomes" id="UP000570474"/>
    </source>
</evidence>
<keyword evidence="1" id="KW-0812">Transmembrane</keyword>
<keyword evidence="1" id="KW-0472">Membrane</keyword>
<sequence length="317" mass="35522">MDHPQQHQDSAKALLKKYLQGNASPKEKEQVEYWYSTLHSPAQSPLSPEERAILQQSILHHITRQTAPVTPLYRRKWLRYAATAALVAGLGGWLYARYQPARPVMVQTGVGTTRQVVLPDSSLVTLNAGSTLQLSAHFGQHNRTVILDGEAFFVVHPNAARPFRVQHGQLTTTVLGTSFNIRSRPGEENTKVAVASGKVQVATARDNYILEGSETLQYNNGNGLAVKGHEDTTLIGQWQHAMLDFNGYTLKAMVAELQRQYPVRIQLHATPADTAHYNIRFRREDIHNILDVLTGLTGITYKHENEQIIIYSKTYAH</sequence>